<gene>
    <name evidence="1 2" type="primary">Anxa3</name>
</gene>
<organism evidence="1 3">
    <name type="scientific">Mus musculus</name>
    <name type="common">Mouse</name>
    <dbReference type="NCBI Taxonomy" id="10090"/>
    <lineage>
        <taxon>Eukaryota</taxon>
        <taxon>Metazoa</taxon>
        <taxon>Chordata</taxon>
        <taxon>Craniata</taxon>
        <taxon>Vertebrata</taxon>
        <taxon>Euteleostomi</taxon>
        <taxon>Mammalia</taxon>
        <taxon>Eutheria</taxon>
        <taxon>Euarchontoglires</taxon>
        <taxon>Glires</taxon>
        <taxon>Rodentia</taxon>
        <taxon>Myomorpha</taxon>
        <taxon>Muroidea</taxon>
        <taxon>Muridae</taxon>
        <taxon>Murinae</taxon>
        <taxon>Mus</taxon>
        <taxon>Mus</taxon>
    </lineage>
</organism>
<reference evidence="1 3" key="2">
    <citation type="journal article" date="2011" name="PLoS Biol.">
        <title>Modernizing reference genome assemblies.</title>
        <authorList>
            <person name="Church D.M."/>
            <person name="Schneider V.A."/>
            <person name="Graves T."/>
            <person name="Auger K."/>
            <person name="Cunningham F."/>
            <person name="Bouk N."/>
            <person name="Chen H.C."/>
            <person name="Agarwala R."/>
            <person name="McLaren W.M."/>
            <person name="Ritchie G.R."/>
            <person name="Albracht D."/>
            <person name="Kremitzki M."/>
            <person name="Rock S."/>
            <person name="Kotkiewicz H."/>
            <person name="Kremitzki C."/>
            <person name="Wollam A."/>
            <person name="Trani L."/>
            <person name="Fulton L."/>
            <person name="Fulton R."/>
            <person name="Matthews L."/>
            <person name="Whitehead S."/>
            <person name="Chow W."/>
            <person name="Torrance J."/>
            <person name="Dunn M."/>
            <person name="Harden G."/>
            <person name="Threadgold G."/>
            <person name="Wood J."/>
            <person name="Collins J."/>
            <person name="Heath P."/>
            <person name="Griffiths G."/>
            <person name="Pelan S."/>
            <person name="Grafham D."/>
            <person name="Eichler E.E."/>
            <person name="Weinstock G."/>
            <person name="Mardis E.R."/>
            <person name="Wilson R.K."/>
            <person name="Howe K."/>
            <person name="Flicek P."/>
            <person name="Hubbard T."/>
        </authorList>
    </citation>
    <scope>NUCLEOTIDE SEQUENCE [LARGE SCALE GENOMIC DNA]</scope>
    <source>
        <strain evidence="1 3">C57BL/6J</strain>
    </source>
</reference>
<dbReference type="GeneTree" id="ENSGT00940000159174"/>
<protein>
    <submittedName>
        <fullName evidence="1">Annexin A3</fullName>
    </submittedName>
</protein>
<evidence type="ECO:0000313" key="2">
    <source>
        <dbReference type="MGI" id="MGI:1201378"/>
    </source>
</evidence>
<dbReference type="MGI" id="MGI:1201378">
    <property type="gene designation" value="Anxa3"/>
</dbReference>
<dbReference type="AGR" id="MGI:1201378"/>
<proteinExistence type="predicted"/>
<dbReference type="SMR" id="A0A0G2JFB3"/>
<evidence type="ECO:0000313" key="1">
    <source>
        <dbReference type="Ensembl" id="ENSMUSP00000143103.2"/>
    </source>
</evidence>
<dbReference type="AlphaFoldDB" id="A0A0G2JFB3"/>
<dbReference type="Antibodypedia" id="2890">
    <property type="antibodies" value="627 antibodies from 35 providers"/>
</dbReference>
<sequence>MAIGTASSSQVLNSDTSGDYRTVLLKICGEDD</sequence>
<dbReference type="VEuPathDB" id="HostDB:ENSMUSG00000029484"/>
<reference evidence="1 3" key="1">
    <citation type="journal article" date="2009" name="PLoS Biol.">
        <title>Lineage-specific biology revealed by a finished genome assembly of the mouse.</title>
        <authorList>
            <consortium name="Mouse Genome Sequencing Consortium"/>
            <person name="Church D.M."/>
            <person name="Goodstadt L."/>
            <person name="Hillier L.W."/>
            <person name="Zody M.C."/>
            <person name="Goldstein S."/>
            <person name="She X."/>
            <person name="Bult C.J."/>
            <person name="Agarwala R."/>
            <person name="Cherry J.L."/>
            <person name="DiCuccio M."/>
            <person name="Hlavina W."/>
            <person name="Kapustin Y."/>
            <person name="Meric P."/>
            <person name="Maglott D."/>
            <person name="Birtle Z."/>
            <person name="Marques A.C."/>
            <person name="Graves T."/>
            <person name="Zhou S."/>
            <person name="Teague B."/>
            <person name="Potamousis K."/>
            <person name="Churas C."/>
            <person name="Place M."/>
            <person name="Herschleb J."/>
            <person name="Runnheim R."/>
            <person name="Forrest D."/>
            <person name="Amos-Landgraf J."/>
            <person name="Schwartz D.C."/>
            <person name="Cheng Z."/>
            <person name="Lindblad-Toh K."/>
            <person name="Eichler E.E."/>
            <person name="Ponting C.P."/>
        </authorList>
    </citation>
    <scope>NUCLEOTIDE SEQUENCE [LARGE SCALE GENOMIC DNA]</scope>
    <source>
        <strain evidence="1 3">C57BL/6J</strain>
    </source>
</reference>
<dbReference type="Proteomes" id="UP000000589">
    <property type="component" value="Chromosome 5"/>
</dbReference>
<dbReference type="ExpressionAtlas" id="A0A0G2JFB3">
    <property type="expression patterns" value="baseline and differential"/>
</dbReference>
<reference evidence="1" key="4">
    <citation type="submission" date="2025-09" db="UniProtKB">
        <authorList>
            <consortium name="Ensembl"/>
        </authorList>
    </citation>
    <scope>IDENTIFICATION</scope>
    <source>
        <strain evidence="1">C57BL/6J</strain>
    </source>
</reference>
<reference evidence="1" key="3">
    <citation type="submission" date="2025-08" db="UniProtKB">
        <authorList>
            <consortium name="Ensembl"/>
        </authorList>
    </citation>
    <scope>IDENTIFICATION</scope>
    <source>
        <strain evidence="1">C57BL/6J</strain>
    </source>
</reference>
<dbReference type="Ensembl" id="ENSMUST00000196126.2">
    <property type="protein sequence ID" value="ENSMUSP00000143103.2"/>
    <property type="gene ID" value="ENSMUSG00000029484.13"/>
</dbReference>
<dbReference type="Bgee" id="ENSMUSG00000029484">
    <property type="expression patterns" value="Expressed in right lung lobe and 254 other cell types or tissues"/>
</dbReference>
<keyword evidence="3" id="KW-1185">Reference proteome</keyword>
<name>A0A0G2JFB3_MOUSE</name>
<evidence type="ECO:0000313" key="3">
    <source>
        <dbReference type="Proteomes" id="UP000000589"/>
    </source>
</evidence>
<accession>A0A0G2JFB3</accession>